<proteinExistence type="predicted"/>
<reference evidence="2 3" key="1">
    <citation type="submission" date="2020-11" db="EMBL/GenBank/DDBJ databases">
        <title>Pedobacter endophytica, an endophytic bacteria isolated form Carex pumila.</title>
        <authorList>
            <person name="Peng Y."/>
            <person name="Jiang L."/>
            <person name="Lee J."/>
        </authorList>
    </citation>
    <scope>NUCLEOTIDE SEQUENCE [LARGE SCALE GENOMIC DNA]</scope>
    <source>
        <strain evidence="2 3">JBR3-12</strain>
    </source>
</reference>
<organism evidence="2 3">
    <name type="scientific">Pedobacter endophyticus</name>
    <dbReference type="NCBI Taxonomy" id="2789740"/>
    <lineage>
        <taxon>Bacteria</taxon>
        <taxon>Pseudomonadati</taxon>
        <taxon>Bacteroidota</taxon>
        <taxon>Sphingobacteriia</taxon>
        <taxon>Sphingobacteriales</taxon>
        <taxon>Sphingobacteriaceae</taxon>
        <taxon>Pedobacter</taxon>
    </lineage>
</organism>
<keyword evidence="1" id="KW-0472">Membrane</keyword>
<evidence type="ECO:0000313" key="3">
    <source>
        <dbReference type="Proteomes" id="UP000594759"/>
    </source>
</evidence>
<dbReference type="Proteomes" id="UP000594759">
    <property type="component" value="Chromosome"/>
</dbReference>
<evidence type="ECO:0000313" key="2">
    <source>
        <dbReference type="EMBL" id="QPH40506.1"/>
    </source>
</evidence>
<dbReference type="AlphaFoldDB" id="A0A7S9Q098"/>
<sequence length="98" mass="11277">MDLNNFFVFWYLCICLIMIVLTMELVLKSNNEESLAKIIALAKQLNVIIEKKDIDFNNVAKVDLKNRILNFNATASSSFGDAAEWQQSQRCDRELPFS</sequence>
<feature type="transmembrane region" description="Helical" evidence="1">
    <location>
        <begin position="6"/>
        <end position="27"/>
    </location>
</feature>
<accession>A0A7S9Q098</accession>
<keyword evidence="1" id="KW-1133">Transmembrane helix</keyword>
<name>A0A7S9Q098_9SPHI</name>
<keyword evidence="1" id="KW-0812">Transmembrane</keyword>
<keyword evidence="3" id="KW-1185">Reference proteome</keyword>
<protein>
    <submittedName>
        <fullName evidence="2">Uncharacterized protein</fullName>
    </submittedName>
</protein>
<gene>
    <name evidence="2" type="ORF">IZT61_04280</name>
</gene>
<evidence type="ECO:0000256" key="1">
    <source>
        <dbReference type="SAM" id="Phobius"/>
    </source>
</evidence>
<dbReference type="EMBL" id="CP064939">
    <property type="protein sequence ID" value="QPH40506.1"/>
    <property type="molecule type" value="Genomic_DNA"/>
</dbReference>
<dbReference type="KEGG" id="pex:IZT61_04280"/>